<feature type="transmembrane region" description="Helical" evidence="1">
    <location>
        <begin position="7"/>
        <end position="24"/>
    </location>
</feature>
<dbReference type="EMBL" id="JBHUDE010000135">
    <property type="protein sequence ID" value="MFD1608822.1"/>
    <property type="molecule type" value="Genomic_DNA"/>
</dbReference>
<accession>A0ABW4HUY7</accession>
<feature type="transmembrane region" description="Helical" evidence="1">
    <location>
        <begin position="30"/>
        <end position="49"/>
    </location>
</feature>
<keyword evidence="1" id="KW-0812">Transmembrane</keyword>
<evidence type="ECO:0000256" key="1">
    <source>
        <dbReference type="SAM" id="Phobius"/>
    </source>
</evidence>
<evidence type="ECO:0000313" key="2">
    <source>
        <dbReference type="EMBL" id="MFD1608822.1"/>
    </source>
</evidence>
<evidence type="ECO:0000313" key="3">
    <source>
        <dbReference type="Proteomes" id="UP001597221"/>
    </source>
</evidence>
<keyword evidence="1" id="KW-1133">Transmembrane helix</keyword>
<dbReference type="Proteomes" id="UP001597221">
    <property type="component" value="Unassembled WGS sequence"/>
</dbReference>
<dbReference type="RefSeq" id="WP_379598254.1">
    <property type="nucleotide sequence ID" value="NZ_JBHUDE010000135.1"/>
</dbReference>
<gene>
    <name evidence="2" type="ORF">ACFSBH_14445</name>
</gene>
<reference evidence="3" key="1">
    <citation type="journal article" date="2019" name="Int. J. Syst. Evol. Microbiol.">
        <title>The Global Catalogue of Microorganisms (GCM) 10K type strain sequencing project: providing services to taxonomists for standard genome sequencing and annotation.</title>
        <authorList>
            <consortium name="The Broad Institute Genomics Platform"/>
            <consortium name="The Broad Institute Genome Sequencing Center for Infectious Disease"/>
            <person name="Wu L."/>
            <person name="Ma J."/>
        </authorList>
    </citation>
    <scope>NUCLEOTIDE SEQUENCE [LARGE SCALE GENOMIC DNA]</scope>
    <source>
        <strain evidence="3">CGMCC 1.12376</strain>
    </source>
</reference>
<keyword evidence="1" id="KW-0472">Membrane</keyword>
<sequence length="74" mass="8648">MKYQGRLVLLFMSLLTSFIFGVLSDGLTPLFFMFAIVHAIVSWLFGSWYDKSSYFSYHDPLTGVYNRRYVFSAK</sequence>
<protein>
    <submittedName>
        <fullName evidence="2">Uncharacterized protein</fullName>
    </submittedName>
</protein>
<proteinExistence type="predicted"/>
<name>A0ABW4HUY7_9BACI</name>
<comment type="caution">
    <text evidence="2">The sequence shown here is derived from an EMBL/GenBank/DDBJ whole genome shotgun (WGS) entry which is preliminary data.</text>
</comment>
<keyword evidence="3" id="KW-1185">Reference proteome</keyword>
<organism evidence="2 3">
    <name type="scientific">Oceanobacillus luteolus</name>
    <dbReference type="NCBI Taxonomy" id="1274358"/>
    <lineage>
        <taxon>Bacteria</taxon>
        <taxon>Bacillati</taxon>
        <taxon>Bacillota</taxon>
        <taxon>Bacilli</taxon>
        <taxon>Bacillales</taxon>
        <taxon>Bacillaceae</taxon>
        <taxon>Oceanobacillus</taxon>
    </lineage>
</organism>